<dbReference type="PROSITE" id="PS51354">
    <property type="entry name" value="GLUTAREDOXIN_2"/>
    <property type="match status" value="2"/>
</dbReference>
<dbReference type="GO" id="GO:0005634">
    <property type="term" value="C:nucleus"/>
    <property type="evidence" value="ECO:0007669"/>
    <property type="project" value="TreeGrafter"/>
</dbReference>
<comment type="caution">
    <text evidence="7">The sequence shown here is derived from an EMBL/GenBank/DDBJ whole genome shotgun (WGS) entry which is preliminary data.</text>
</comment>
<dbReference type="Gene3D" id="3.40.30.10">
    <property type="entry name" value="Glutaredoxin"/>
    <property type="match status" value="3"/>
</dbReference>
<evidence type="ECO:0000256" key="5">
    <source>
        <dbReference type="ARBA" id="ARBA00055846"/>
    </source>
</evidence>
<comment type="function">
    <text evidence="5">Monothiol glutaredoxin involved in the biogenesis of iron-sulfur clusters. Binds one iron-sulfur cluster per dimer. The iron-sulfur cluster is bound between subunits, and is complexed by a bound glutathione and a cysteine residue from each subunit.</text>
</comment>
<keyword evidence="4" id="KW-0411">Iron-sulfur</keyword>
<dbReference type="CDD" id="cd02984">
    <property type="entry name" value="TRX_PICOT"/>
    <property type="match status" value="1"/>
</dbReference>
<dbReference type="VEuPathDB" id="FungiDB:SeMB42_g06610"/>
<evidence type="ECO:0000256" key="4">
    <source>
        <dbReference type="ARBA" id="ARBA00023014"/>
    </source>
</evidence>
<dbReference type="GO" id="GO:0046872">
    <property type="term" value="F:metal ion binding"/>
    <property type="evidence" value="ECO:0007669"/>
    <property type="project" value="UniProtKB-KW"/>
</dbReference>
<reference evidence="7 8" key="1">
    <citation type="journal article" date="2019" name="Sci. Rep.">
        <title>Comparative genomics of chytrid fungi reveal insights into the obligate biotrophic and pathogenic lifestyle of Synchytrium endobioticum.</title>
        <authorList>
            <person name="van de Vossenberg B.T.L.H."/>
            <person name="Warris S."/>
            <person name="Nguyen H.D.T."/>
            <person name="van Gent-Pelzer M.P.E."/>
            <person name="Joly D.L."/>
            <person name="van de Geest H.C."/>
            <person name="Bonants P.J.M."/>
            <person name="Smith D.S."/>
            <person name="Levesque C.A."/>
            <person name="van der Lee T.A.J."/>
        </authorList>
    </citation>
    <scope>NUCLEOTIDE SEQUENCE [LARGE SCALE GENOMIC DNA]</scope>
    <source>
        <strain evidence="7 8">LEV6574</strain>
    </source>
</reference>
<dbReference type="PANTHER" id="PTHR10293">
    <property type="entry name" value="GLUTAREDOXIN FAMILY MEMBER"/>
    <property type="match status" value="1"/>
</dbReference>
<proteinExistence type="inferred from homology"/>
<dbReference type="EMBL" id="QEAM01000002">
    <property type="protein sequence ID" value="TPX51729.1"/>
    <property type="molecule type" value="Genomic_DNA"/>
</dbReference>
<evidence type="ECO:0000256" key="3">
    <source>
        <dbReference type="ARBA" id="ARBA00023004"/>
    </source>
</evidence>
<dbReference type="SUPFAM" id="SSF52833">
    <property type="entry name" value="Thioredoxin-like"/>
    <property type="match status" value="3"/>
</dbReference>
<feature type="domain" description="Thioredoxin" evidence="6">
    <location>
        <begin position="1"/>
        <end position="107"/>
    </location>
</feature>
<dbReference type="InterPro" id="IPR013766">
    <property type="entry name" value="Thioredoxin_domain"/>
</dbReference>
<dbReference type="InterPro" id="IPR036249">
    <property type="entry name" value="Thioredoxin-like_sf"/>
</dbReference>
<dbReference type="Pfam" id="PF00085">
    <property type="entry name" value="Thioredoxin"/>
    <property type="match status" value="1"/>
</dbReference>
<dbReference type="GO" id="GO:0015036">
    <property type="term" value="F:disulfide oxidoreductase activity"/>
    <property type="evidence" value="ECO:0007669"/>
    <property type="project" value="UniProtKB-ARBA"/>
</dbReference>
<evidence type="ECO:0000313" key="7">
    <source>
        <dbReference type="EMBL" id="TPX51729.1"/>
    </source>
</evidence>
<dbReference type="GO" id="GO:0051537">
    <property type="term" value="F:2 iron, 2 sulfur cluster binding"/>
    <property type="evidence" value="ECO:0007669"/>
    <property type="project" value="TreeGrafter"/>
</dbReference>
<sequence>MAVEVTSAEQLQAVLRAGGSDRPIIFNFYANWAQPAKDMNEVFDELAKKYPALSFVKVEAENYPDFSEEHEIASVPTFIVFKDGKTVDRIEGANAPLLTTTVDKYGKASANATKYIPPTTNGSDQNASLPEATLSREALNNRLQELVNSHPVMLFIKGTPQQPRCGFSRQIVEILNSLETPYGSFNIIADEQVRAGLKDFSKWPTFPQLYVKGEFIGGLDVVKEMVEANELQQLLPKGEPLNVRLKKLINKAPFVLFMKGDPSTPRCGFSRQIVAILKEQQVGFETFDILQDDEVRQGLKEYSNWPTYPQLYHKGELLGGLDIVKEMIASGDFKSALYA</sequence>
<dbReference type="FunFam" id="3.40.30.10:FF:000092">
    <property type="entry name" value="Monothiol glutaredoxin"/>
    <property type="match status" value="1"/>
</dbReference>
<dbReference type="OrthoDB" id="415696at2759"/>
<evidence type="ECO:0000259" key="6">
    <source>
        <dbReference type="PROSITE" id="PS51352"/>
    </source>
</evidence>
<dbReference type="Pfam" id="PF00462">
    <property type="entry name" value="Glutaredoxin"/>
    <property type="match status" value="2"/>
</dbReference>
<comment type="similarity">
    <text evidence="1">Belongs to the glutaredoxin family. Monothiol subfamily.</text>
</comment>
<evidence type="ECO:0000256" key="1">
    <source>
        <dbReference type="ARBA" id="ARBA00009630"/>
    </source>
</evidence>
<dbReference type="InterPro" id="IPR033658">
    <property type="entry name" value="GRX_PICOT-like"/>
</dbReference>
<accession>A0A507DJ48</accession>
<name>A0A507DJ48_9FUNG</name>
<dbReference type="PANTHER" id="PTHR10293:SF73">
    <property type="entry name" value="GLUTAREDOXIN-3"/>
    <property type="match status" value="1"/>
</dbReference>
<dbReference type="AlphaFoldDB" id="A0A507DJ48"/>
<organism evidence="7 8">
    <name type="scientific">Synchytrium endobioticum</name>
    <dbReference type="NCBI Taxonomy" id="286115"/>
    <lineage>
        <taxon>Eukaryota</taxon>
        <taxon>Fungi</taxon>
        <taxon>Fungi incertae sedis</taxon>
        <taxon>Chytridiomycota</taxon>
        <taxon>Chytridiomycota incertae sedis</taxon>
        <taxon>Chytridiomycetes</taxon>
        <taxon>Synchytriales</taxon>
        <taxon>Synchytriaceae</taxon>
        <taxon>Synchytrium</taxon>
    </lineage>
</organism>
<protein>
    <recommendedName>
        <fullName evidence="6">Thioredoxin domain-containing protein</fullName>
    </recommendedName>
</protein>
<keyword evidence="3" id="KW-0408">Iron</keyword>
<gene>
    <name evidence="7" type="ORF">SeLEV6574_g00147</name>
</gene>
<dbReference type="PROSITE" id="PS51352">
    <property type="entry name" value="THIOREDOXIN_2"/>
    <property type="match status" value="1"/>
</dbReference>
<dbReference type="Proteomes" id="UP000320475">
    <property type="component" value="Unassembled WGS sequence"/>
</dbReference>
<evidence type="ECO:0000256" key="2">
    <source>
        <dbReference type="ARBA" id="ARBA00022723"/>
    </source>
</evidence>
<dbReference type="GO" id="GO:0005829">
    <property type="term" value="C:cytosol"/>
    <property type="evidence" value="ECO:0007669"/>
    <property type="project" value="TreeGrafter"/>
</dbReference>
<dbReference type="GO" id="GO:0006879">
    <property type="term" value="P:intracellular iron ion homeostasis"/>
    <property type="evidence" value="ECO:0007669"/>
    <property type="project" value="TreeGrafter"/>
</dbReference>
<dbReference type="NCBIfam" id="TIGR00365">
    <property type="entry name" value="Grx4 family monothiol glutaredoxin"/>
    <property type="match status" value="2"/>
</dbReference>
<evidence type="ECO:0000313" key="8">
    <source>
        <dbReference type="Proteomes" id="UP000320475"/>
    </source>
</evidence>
<dbReference type="InterPro" id="IPR004480">
    <property type="entry name" value="Monothiol_GRX-rel"/>
</dbReference>
<dbReference type="InterPro" id="IPR002109">
    <property type="entry name" value="Glutaredoxin"/>
</dbReference>
<dbReference type="CDD" id="cd03028">
    <property type="entry name" value="GRX_PICOT_like"/>
    <property type="match status" value="2"/>
</dbReference>
<dbReference type="FunFam" id="3.40.30.10:FF:000012">
    <property type="entry name" value="Monothiol glutaredoxin"/>
    <property type="match status" value="2"/>
</dbReference>
<keyword evidence="2" id="KW-0479">Metal-binding</keyword>